<gene>
    <name evidence="4" type="ORF">ACFQ08_07340</name>
</gene>
<sequence length="397" mass="43405">MTDTLRIKLATKVCIVGAGPSGLLLSQLLHLDGIDSIVLERRGRAHVERRVRAGLIEQRSVEVLREAGVAERLDREGLVHEGFELRFDGQEHRVPFTELTGQTVHMYGQQEVVKDLIAARLAAGGRLHFDVADVKVARLASDGAVVHCEVGGEPAEIACDFVAGCDGFHGVCRTAIPAHEIVCHEYLYPFAWLGILADAPPLSAELIYAVGGRGFALQSMRSPTVSRLYLQVPPEEGVDDRTDEQIWRELDLRLTGGAGTLPTGAVLERTLVSLRGFVAEPMGYGRLFLVGDAAHIVPPSAAKGLNLAVADARLLAEGLVSWYRSGRRDTLDSYSSTALRRAWMGQKFSAWMTSFLHTSPEESAFERGIRRARFDELTGSPEAAAHFARQYVGVSRR</sequence>
<dbReference type="InterPro" id="IPR036188">
    <property type="entry name" value="FAD/NAD-bd_sf"/>
</dbReference>
<dbReference type="InterPro" id="IPR050631">
    <property type="entry name" value="PheA/TfdB_FAD_monoxygenase"/>
</dbReference>
<dbReference type="Gene3D" id="3.30.9.10">
    <property type="entry name" value="D-Amino Acid Oxidase, subunit A, domain 2"/>
    <property type="match status" value="1"/>
</dbReference>
<organism evidence="4 5">
    <name type="scientific">Streptosporangium algeriense</name>
    <dbReference type="NCBI Taxonomy" id="1682748"/>
    <lineage>
        <taxon>Bacteria</taxon>
        <taxon>Bacillati</taxon>
        <taxon>Actinomycetota</taxon>
        <taxon>Actinomycetes</taxon>
        <taxon>Streptosporangiales</taxon>
        <taxon>Streptosporangiaceae</taxon>
        <taxon>Streptosporangium</taxon>
    </lineage>
</organism>
<dbReference type="PANTHER" id="PTHR43476:SF4">
    <property type="entry name" value="BLR0106 PROTEIN"/>
    <property type="match status" value="1"/>
</dbReference>
<keyword evidence="1" id="KW-0560">Oxidoreductase</keyword>
<protein>
    <submittedName>
        <fullName evidence="4">4-hydroxybenzoate 3-monooxygenase</fullName>
    </submittedName>
</protein>
<evidence type="ECO:0000256" key="2">
    <source>
        <dbReference type="ARBA" id="ARBA00023027"/>
    </source>
</evidence>
<keyword evidence="5" id="KW-1185">Reference proteome</keyword>
<dbReference type="EMBL" id="JBHTHX010000154">
    <property type="protein sequence ID" value="MFD0884365.1"/>
    <property type="molecule type" value="Genomic_DNA"/>
</dbReference>
<dbReference type="Proteomes" id="UP001597024">
    <property type="component" value="Unassembled WGS sequence"/>
</dbReference>
<accession>A0ABW3DKE1</accession>
<reference evidence="5" key="1">
    <citation type="journal article" date="2019" name="Int. J. Syst. Evol. Microbiol.">
        <title>The Global Catalogue of Microorganisms (GCM) 10K type strain sequencing project: providing services to taxonomists for standard genome sequencing and annotation.</title>
        <authorList>
            <consortium name="The Broad Institute Genomics Platform"/>
            <consortium name="The Broad Institute Genome Sequencing Center for Infectious Disease"/>
            <person name="Wu L."/>
            <person name="Ma J."/>
        </authorList>
    </citation>
    <scope>NUCLEOTIDE SEQUENCE [LARGE SCALE GENOMIC DNA]</scope>
    <source>
        <strain evidence="5">CCUG 62974</strain>
    </source>
</reference>
<dbReference type="Gene3D" id="3.50.50.60">
    <property type="entry name" value="FAD/NAD(P)-binding domain"/>
    <property type="match status" value="1"/>
</dbReference>
<dbReference type="PANTHER" id="PTHR43476">
    <property type="entry name" value="3-(3-HYDROXY-PHENYL)PROPIONATE/3-HYDROXYCINNAMIC ACID HYDROXYLASE"/>
    <property type="match status" value="1"/>
</dbReference>
<dbReference type="NCBIfam" id="NF006091">
    <property type="entry name" value="PRK08243.1"/>
    <property type="match status" value="1"/>
</dbReference>
<dbReference type="Pfam" id="PF01494">
    <property type="entry name" value="FAD_binding_3"/>
    <property type="match status" value="1"/>
</dbReference>
<feature type="domain" description="FAD-binding" evidence="3">
    <location>
        <begin position="11"/>
        <end position="344"/>
    </location>
</feature>
<name>A0ABW3DKE1_9ACTN</name>
<keyword evidence="2" id="KW-0520">NAD</keyword>
<dbReference type="PRINTS" id="PR00420">
    <property type="entry name" value="RNGMNOXGNASE"/>
</dbReference>
<comment type="caution">
    <text evidence="4">The sequence shown here is derived from an EMBL/GenBank/DDBJ whole genome shotgun (WGS) entry which is preliminary data.</text>
</comment>
<dbReference type="InterPro" id="IPR002938">
    <property type="entry name" value="FAD-bd"/>
</dbReference>
<evidence type="ECO:0000259" key="3">
    <source>
        <dbReference type="Pfam" id="PF01494"/>
    </source>
</evidence>
<dbReference type="SUPFAM" id="SSF54373">
    <property type="entry name" value="FAD-linked reductases, C-terminal domain"/>
    <property type="match status" value="1"/>
</dbReference>
<proteinExistence type="predicted"/>
<evidence type="ECO:0000313" key="5">
    <source>
        <dbReference type="Proteomes" id="UP001597024"/>
    </source>
</evidence>
<evidence type="ECO:0000256" key="1">
    <source>
        <dbReference type="ARBA" id="ARBA00023002"/>
    </source>
</evidence>
<evidence type="ECO:0000313" key="4">
    <source>
        <dbReference type="EMBL" id="MFD0884365.1"/>
    </source>
</evidence>
<dbReference type="SUPFAM" id="SSF51905">
    <property type="entry name" value="FAD/NAD(P)-binding domain"/>
    <property type="match status" value="1"/>
</dbReference>